<gene>
    <name evidence="1" type="ORF">FMOSSE_LOCUS6546</name>
</gene>
<keyword evidence="2" id="KW-1185">Reference proteome</keyword>
<evidence type="ECO:0000313" key="1">
    <source>
        <dbReference type="EMBL" id="CAG8552602.1"/>
    </source>
</evidence>
<proteinExistence type="predicted"/>
<protein>
    <submittedName>
        <fullName evidence="1">7723_t:CDS:1</fullName>
    </submittedName>
</protein>
<reference evidence="1" key="1">
    <citation type="submission" date="2021-06" db="EMBL/GenBank/DDBJ databases">
        <authorList>
            <person name="Kallberg Y."/>
            <person name="Tangrot J."/>
            <person name="Rosling A."/>
        </authorList>
    </citation>
    <scope>NUCLEOTIDE SEQUENCE</scope>
    <source>
        <strain evidence="1">87-6 pot B 2015</strain>
    </source>
</reference>
<comment type="caution">
    <text evidence="1">The sequence shown here is derived from an EMBL/GenBank/DDBJ whole genome shotgun (WGS) entry which is preliminary data.</text>
</comment>
<dbReference type="AlphaFoldDB" id="A0A9N9B418"/>
<name>A0A9N9B418_FUNMO</name>
<dbReference type="Proteomes" id="UP000789375">
    <property type="component" value="Unassembled WGS sequence"/>
</dbReference>
<accession>A0A9N9B418</accession>
<sequence>MLFIGDIDLFLEGFVHLGKRKPVKSDAIKETRSIGCYKKKLAGIGN</sequence>
<organism evidence="1 2">
    <name type="scientific">Funneliformis mosseae</name>
    <name type="common">Endomycorrhizal fungus</name>
    <name type="synonym">Glomus mosseae</name>
    <dbReference type="NCBI Taxonomy" id="27381"/>
    <lineage>
        <taxon>Eukaryota</taxon>
        <taxon>Fungi</taxon>
        <taxon>Fungi incertae sedis</taxon>
        <taxon>Mucoromycota</taxon>
        <taxon>Glomeromycotina</taxon>
        <taxon>Glomeromycetes</taxon>
        <taxon>Glomerales</taxon>
        <taxon>Glomeraceae</taxon>
        <taxon>Funneliformis</taxon>
    </lineage>
</organism>
<evidence type="ECO:0000313" key="2">
    <source>
        <dbReference type="Proteomes" id="UP000789375"/>
    </source>
</evidence>
<dbReference type="EMBL" id="CAJVPP010001391">
    <property type="protein sequence ID" value="CAG8552602.1"/>
    <property type="molecule type" value="Genomic_DNA"/>
</dbReference>